<gene>
    <name evidence="3" type="ORF">SAMN05443529_109160</name>
</gene>
<evidence type="ECO:0000256" key="1">
    <source>
        <dbReference type="ARBA" id="ARBA00023125"/>
    </source>
</evidence>
<accession>A0A1G7ZMS0</accession>
<keyword evidence="1" id="KW-0238">DNA-binding</keyword>
<sequence>HIHQATNAIVKTKPCKVVMETLNIKGMMKNRHLSKAIAQQKLYDFKSKLQYKCEIRGIELVEADKWFPSSKLCSECGAIKQDLKLSDRMYKCECGLSMDRDFNAAINLSRYQLVV</sequence>
<dbReference type="NCBIfam" id="NF040570">
    <property type="entry name" value="guided_TnpB"/>
    <property type="match status" value="1"/>
</dbReference>
<keyword evidence="4" id="KW-1185">Reference proteome</keyword>
<dbReference type="Pfam" id="PF07282">
    <property type="entry name" value="Cas12f1-like_TNB"/>
    <property type="match status" value="1"/>
</dbReference>
<protein>
    <submittedName>
        <fullName evidence="3">Putative transposase</fullName>
    </submittedName>
</protein>
<dbReference type="AlphaFoldDB" id="A0A1G7ZMS0"/>
<evidence type="ECO:0000259" key="2">
    <source>
        <dbReference type="Pfam" id="PF07282"/>
    </source>
</evidence>
<dbReference type="InterPro" id="IPR010095">
    <property type="entry name" value="Cas12f1-like_TNB"/>
</dbReference>
<dbReference type="OrthoDB" id="1551477at2"/>
<feature type="non-terminal residue" evidence="3">
    <location>
        <position position="1"/>
    </location>
</feature>
<organism evidence="3 4">
    <name type="scientific">Desulfosporosinus hippei DSM 8344</name>
    <dbReference type="NCBI Taxonomy" id="1121419"/>
    <lineage>
        <taxon>Bacteria</taxon>
        <taxon>Bacillati</taxon>
        <taxon>Bacillota</taxon>
        <taxon>Clostridia</taxon>
        <taxon>Eubacteriales</taxon>
        <taxon>Desulfitobacteriaceae</taxon>
        <taxon>Desulfosporosinus</taxon>
    </lineage>
</organism>
<dbReference type="NCBIfam" id="TIGR01766">
    <property type="entry name" value="IS200/IS605 family accessory protein TnpB-like domain"/>
    <property type="match status" value="1"/>
</dbReference>
<dbReference type="STRING" id="1121419.SAMN05443529_109160"/>
<dbReference type="RefSeq" id="WP_143015521.1">
    <property type="nucleotide sequence ID" value="NZ_FNCP01000009.1"/>
</dbReference>
<evidence type="ECO:0000313" key="4">
    <source>
        <dbReference type="Proteomes" id="UP000198656"/>
    </source>
</evidence>
<dbReference type="GO" id="GO:0003677">
    <property type="term" value="F:DNA binding"/>
    <property type="evidence" value="ECO:0007669"/>
    <property type="project" value="UniProtKB-KW"/>
</dbReference>
<evidence type="ECO:0000313" key="3">
    <source>
        <dbReference type="EMBL" id="SDH09925.1"/>
    </source>
</evidence>
<feature type="domain" description="Cas12f1-like TNB" evidence="2">
    <location>
        <begin position="43"/>
        <end position="108"/>
    </location>
</feature>
<proteinExistence type="predicted"/>
<dbReference type="Proteomes" id="UP000198656">
    <property type="component" value="Unassembled WGS sequence"/>
</dbReference>
<dbReference type="EMBL" id="FNCP01000009">
    <property type="protein sequence ID" value="SDH09925.1"/>
    <property type="molecule type" value="Genomic_DNA"/>
</dbReference>
<name>A0A1G7ZMS0_9FIRM</name>
<reference evidence="4" key="1">
    <citation type="submission" date="2016-10" db="EMBL/GenBank/DDBJ databases">
        <authorList>
            <person name="Varghese N."/>
            <person name="Submissions S."/>
        </authorList>
    </citation>
    <scope>NUCLEOTIDE SEQUENCE [LARGE SCALE GENOMIC DNA]</scope>
    <source>
        <strain evidence="4">DSM 8344</strain>
    </source>
</reference>